<dbReference type="AlphaFoldDB" id="A0A0F9TUR0"/>
<comment type="caution">
    <text evidence="1">The sequence shown here is derived from an EMBL/GenBank/DDBJ whole genome shotgun (WGS) entry which is preliminary data.</text>
</comment>
<accession>A0A0F9TUR0</accession>
<protein>
    <submittedName>
        <fullName evidence="1">Uncharacterized protein</fullName>
    </submittedName>
</protein>
<dbReference type="EMBL" id="LAZR01000258">
    <property type="protein sequence ID" value="KKN78702.1"/>
    <property type="molecule type" value="Genomic_DNA"/>
</dbReference>
<proteinExistence type="predicted"/>
<reference evidence="1" key="1">
    <citation type="journal article" date="2015" name="Nature">
        <title>Complex archaea that bridge the gap between prokaryotes and eukaryotes.</title>
        <authorList>
            <person name="Spang A."/>
            <person name="Saw J.H."/>
            <person name="Jorgensen S.L."/>
            <person name="Zaremba-Niedzwiedzka K."/>
            <person name="Martijn J."/>
            <person name="Lind A.E."/>
            <person name="van Eijk R."/>
            <person name="Schleper C."/>
            <person name="Guy L."/>
            <person name="Ettema T.J."/>
        </authorList>
    </citation>
    <scope>NUCLEOTIDE SEQUENCE</scope>
</reference>
<name>A0A0F9TUR0_9ZZZZ</name>
<organism evidence="1">
    <name type="scientific">marine sediment metagenome</name>
    <dbReference type="NCBI Taxonomy" id="412755"/>
    <lineage>
        <taxon>unclassified sequences</taxon>
        <taxon>metagenomes</taxon>
        <taxon>ecological metagenomes</taxon>
    </lineage>
</organism>
<evidence type="ECO:0000313" key="1">
    <source>
        <dbReference type="EMBL" id="KKN78702.1"/>
    </source>
</evidence>
<gene>
    <name evidence="1" type="ORF">LCGC14_0347690</name>
</gene>
<sequence length="153" mass="16905">MADVQTQDMADMAEKVLAAQESDPEALQAAAEAIHMTPDALVAMAQYSISTKEADEKRIAQIQKQSAMRRVLIAPAAKAGGDHERRLRVTTWNQVRKTEQYTGLRARLSAAIELLVVEFAEEGENAVANTRILVEQGVVELRGKDRKTDEDDE</sequence>